<gene>
    <name evidence="7" type="ORF">TTHERM_00241680</name>
</gene>
<accession>I7MAI2</accession>
<reference evidence="8" key="1">
    <citation type="journal article" date="2006" name="PLoS Biol.">
        <title>Macronuclear genome sequence of the ciliate Tetrahymena thermophila, a model eukaryote.</title>
        <authorList>
            <person name="Eisen J.A."/>
            <person name="Coyne R.S."/>
            <person name="Wu M."/>
            <person name="Wu D."/>
            <person name="Thiagarajan M."/>
            <person name="Wortman J.R."/>
            <person name="Badger J.H."/>
            <person name="Ren Q."/>
            <person name="Amedeo P."/>
            <person name="Jones K.M."/>
            <person name="Tallon L.J."/>
            <person name="Delcher A.L."/>
            <person name="Salzberg S.L."/>
            <person name="Silva J.C."/>
            <person name="Haas B.J."/>
            <person name="Majoros W.H."/>
            <person name="Farzad M."/>
            <person name="Carlton J.M."/>
            <person name="Smith R.K. Jr."/>
            <person name="Garg J."/>
            <person name="Pearlman R.E."/>
            <person name="Karrer K.M."/>
            <person name="Sun L."/>
            <person name="Manning G."/>
            <person name="Elde N.C."/>
            <person name="Turkewitz A.P."/>
            <person name="Asai D.J."/>
            <person name="Wilkes D.E."/>
            <person name="Wang Y."/>
            <person name="Cai H."/>
            <person name="Collins K."/>
            <person name="Stewart B.A."/>
            <person name="Lee S.R."/>
            <person name="Wilamowska K."/>
            <person name="Weinberg Z."/>
            <person name="Ruzzo W.L."/>
            <person name="Wloga D."/>
            <person name="Gaertig J."/>
            <person name="Frankel J."/>
            <person name="Tsao C.-C."/>
            <person name="Gorovsky M.A."/>
            <person name="Keeling P.J."/>
            <person name="Waller R.F."/>
            <person name="Patron N.J."/>
            <person name="Cherry J.M."/>
            <person name="Stover N.A."/>
            <person name="Krieger C.J."/>
            <person name="del Toro C."/>
            <person name="Ryder H.F."/>
            <person name="Williamson S.C."/>
            <person name="Barbeau R.A."/>
            <person name="Hamilton E.P."/>
            <person name="Orias E."/>
        </authorList>
    </citation>
    <scope>NUCLEOTIDE SEQUENCE [LARGE SCALE GENOMIC DNA]</scope>
    <source>
        <strain evidence="8">SB210</strain>
    </source>
</reference>
<protein>
    <submittedName>
        <fullName evidence="7">WD domain, G-beta repeat protein</fullName>
    </submittedName>
</protein>
<dbReference type="GO" id="GO:0071013">
    <property type="term" value="C:catalytic step 2 spliceosome"/>
    <property type="evidence" value="ECO:0007669"/>
    <property type="project" value="TreeGrafter"/>
</dbReference>
<evidence type="ECO:0000256" key="4">
    <source>
        <dbReference type="ARBA" id="ARBA00022737"/>
    </source>
</evidence>
<dbReference type="PROSITE" id="PS00678">
    <property type="entry name" value="WD_REPEATS_1"/>
    <property type="match status" value="1"/>
</dbReference>
<keyword evidence="2" id="KW-0963">Cytoplasm</keyword>
<dbReference type="KEGG" id="tet:TTHERM_00241680"/>
<keyword evidence="3 6" id="KW-0853">WD repeat</keyword>
<dbReference type="PRINTS" id="PR00320">
    <property type="entry name" value="GPROTEINBRPT"/>
</dbReference>
<evidence type="ECO:0000313" key="8">
    <source>
        <dbReference type="Proteomes" id="UP000009168"/>
    </source>
</evidence>
<dbReference type="InterPro" id="IPR001680">
    <property type="entry name" value="WD40_rpt"/>
</dbReference>
<comment type="subcellular location">
    <subcellularLocation>
        <location evidence="1">Cytoplasm</location>
    </subcellularLocation>
</comment>
<dbReference type="RefSeq" id="XP_001024892.4">
    <property type="nucleotide sequence ID" value="XM_001024892.4"/>
</dbReference>
<sequence>MLVLLLNRNIKKITIIRFSRFICWRQLFGQDIYNQNLSKTSINQFDTARLMERSQTVYNKNTQSVFETDIRLINRSYTVKAEYKSDVILNSLNIQSYRKAPKFQDCSIFQIEESRDQSNLTIINGKAEVKVFNSTDLKEIQQLSNINNSVTESIKYSSHNNLLITGGQDKSVIVYQYDNNQQYKSKTKLLGHVQTVKAVQFHKITNDTKIISGSFDQTIRIWDIQAEAQSLFVRVGSKVNTVDSFQFNQQIICGHNDGSIKLIQDKQIINTIYLDRCPSVTHVQVSQNENYALAANQDGEEITLIDLRMFKILQTFQNINYLNSSSYNKPTFAFNDKCIVAGSNDGDIYIWSIDDKLCPPSVIQTEKNATIHCSLYSSFSQKLFTTDSKGNLNIWKYG</sequence>
<evidence type="ECO:0000256" key="5">
    <source>
        <dbReference type="ARBA" id="ARBA00038145"/>
    </source>
</evidence>
<dbReference type="PANTHER" id="PTHR22842">
    <property type="entry name" value="WD40 REPEAT PROTEIN"/>
    <property type="match status" value="1"/>
</dbReference>
<dbReference type="STRING" id="312017.I7MAI2"/>
<dbReference type="GO" id="GO:0000398">
    <property type="term" value="P:mRNA splicing, via spliceosome"/>
    <property type="evidence" value="ECO:0007669"/>
    <property type="project" value="TreeGrafter"/>
</dbReference>
<dbReference type="SUPFAM" id="SSF50978">
    <property type="entry name" value="WD40 repeat-like"/>
    <property type="match status" value="1"/>
</dbReference>
<feature type="repeat" description="WD" evidence="6">
    <location>
        <begin position="189"/>
        <end position="232"/>
    </location>
</feature>
<dbReference type="InterPro" id="IPR015943">
    <property type="entry name" value="WD40/YVTN_repeat-like_dom_sf"/>
</dbReference>
<dbReference type="PANTHER" id="PTHR22842:SF3">
    <property type="entry name" value="WD REPEAT DOMAIN-CONTAINING PROTEIN 83"/>
    <property type="match status" value="1"/>
</dbReference>
<dbReference type="AlphaFoldDB" id="I7MAI2"/>
<evidence type="ECO:0000256" key="1">
    <source>
        <dbReference type="ARBA" id="ARBA00004496"/>
    </source>
</evidence>
<dbReference type="InterPro" id="IPR036322">
    <property type="entry name" value="WD40_repeat_dom_sf"/>
</dbReference>
<evidence type="ECO:0000313" key="7">
    <source>
        <dbReference type="EMBL" id="EAS04647.4"/>
    </source>
</evidence>
<dbReference type="GO" id="GO:0005737">
    <property type="term" value="C:cytoplasm"/>
    <property type="evidence" value="ECO:0007669"/>
    <property type="project" value="UniProtKB-SubCell"/>
</dbReference>
<keyword evidence="4" id="KW-0677">Repeat</keyword>
<dbReference type="PROSITE" id="PS50294">
    <property type="entry name" value="WD_REPEATS_REGION"/>
    <property type="match status" value="1"/>
</dbReference>
<dbReference type="GeneID" id="7828340"/>
<evidence type="ECO:0000256" key="3">
    <source>
        <dbReference type="ARBA" id="ARBA00022574"/>
    </source>
</evidence>
<evidence type="ECO:0000256" key="6">
    <source>
        <dbReference type="PROSITE-ProRule" id="PRU00221"/>
    </source>
</evidence>
<name>I7MAI2_TETTS</name>
<dbReference type="Pfam" id="PF00400">
    <property type="entry name" value="WD40"/>
    <property type="match status" value="3"/>
</dbReference>
<dbReference type="EMBL" id="GG662443">
    <property type="protein sequence ID" value="EAS04647.4"/>
    <property type="molecule type" value="Genomic_DNA"/>
</dbReference>
<dbReference type="OrthoDB" id="287237at2759"/>
<dbReference type="PROSITE" id="PS50082">
    <property type="entry name" value="WD_REPEATS_2"/>
    <property type="match status" value="1"/>
</dbReference>
<proteinExistence type="inferred from homology"/>
<dbReference type="InterPro" id="IPR019775">
    <property type="entry name" value="WD40_repeat_CS"/>
</dbReference>
<dbReference type="Gene3D" id="2.130.10.10">
    <property type="entry name" value="YVTN repeat-like/Quinoprotein amine dehydrogenase"/>
    <property type="match status" value="1"/>
</dbReference>
<dbReference type="Proteomes" id="UP000009168">
    <property type="component" value="Unassembled WGS sequence"/>
</dbReference>
<keyword evidence="8" id="KW-1185">Reference proteome</keyword>
<dbReference type="InterPro" id="IPR051980">
    <property type="entry name" value="WD_repeat_MORG1"/>
</dbReference>
<dbReference type="SMART" id="SM00320">
    <property type="entry name" value="WD40"/>
    <property type="match status" value="6"/>
</dbReference>
<evidence type="ECO:0000256" key="2">
    <source>
        <dbReference type="ARBA" id="ARBA00022490"/>
    </source>
</evidence>
<dbReference type="InParanoid" id="I7MAI2"/>
<dbReference type="eggNOG" id="KOG0288">
    <property type="taxonomic scope" value="Eukaryota"/>
</dbReference>
<organism evidence="7 8">
    <name type="scientific">Tetrahymena thermophila (strain SB210)</name>
    <dbReference type="NCBI Taxonomy" id="312017"/>
    <lineage>
        <taxon>Eukaryota</taxon>
        <taxon>Sar</taxon>
        <taxon>Alveolata</taxon>
        <taxon>Ciliophora</taxon>
        <taxon>Intramacronucleata</taxon>
        <taxon>Oligohymenophorea</taxon>
        <taxon>Hymenostomatida</taxon>
        <taxon>Tetrahymenina</taxon>
        <taxon>Tetrahymenidae</taxon>
        <taxon>Tetrahymena</taxon>
    </lineage>
</organism>
<dbReference type="InterPro" id="IPR020472">
    <property type="entry name" value="WD40_PAC1"/>
</dbReference>
<comment type="similarity">
    <text evidence="5">Belongs to the WD repeat MORG1 family.</text>
</comment>